<dbReference type="EC" id="2.7.13.3" evidence="2"/>
<dbReference type="GO" id="GO:0000155">
    <property type="term" value="F:phosphorelay sensor kinase activity"/>
    <property type="evidence" value="ECO:0007669"/>
    <property type="project" value="InterPro"/>
</dbReference>
<dbReference type="SMART" id="SM00387">
    <property type="entry name" value="HATPase_c"/>
    <property type="match status" value="1"/>
</dbReference>
<comment type="subunit">
    <text evidence="9">At low DSF concentrations, interacts with RpfF.</text>
</comment>
<dbReference type="AlphaFoldDB" id="A0A1Y2K6X7"/>
<evidence type="ECO:0000256" key="4">
    <source>
        <dbReference type="ARBA" id="ARBA00022679"/>
    </source>
</evidence>
<dbReference type="SUPFAM" id="SSF55785">
    <property type="entry name" value="PYP-like sensor domain (PAS domain)"/>
    <property type="match status" value="1"/>
</dbReference>
<evidence type="ECO:0000259" key="14">
    <source>
        <dbReference type="PROSITE" id="PS50113"/>
    </source>
</evidence>
<evidence type="ECO:0000256" key="7">
    <source>
        <dbReference type="ARBA" id="ARBA00022840"/>
    </source>
</evidence>
<dbReference type="SUPFAM" id="SSF47384">
    <property type="entry name" value="Homodimeric domain of signal transducing histidine kinase"/>
    <property type="match status" value="1"/>
</dbReference>
<dbReference type="InterPro" id="IPR003661">
    <property type="entry name" value="HisK_dim/P_dom"/>
</dbReference>
<evidence type="ECO:0000256" key="2">
    <source>
        <dbReference type="ARBA" id="ARBA00012438"/>
    </source>
</evidence>
<dbReference type="EMBL" id="LVJN01000017">
    <property type="protein sequence ID" value="OSM05949.1"/>
    <property type="molecule type" value="Genomic_DNA"/>
</dbReference>
<evidence type="ECO:0000256" key="1">
    <source>
        <dbReference type="ARBA" id="ARBA00000085"/>
    </source>
</evidence>
<reference evidence="15 16" key="1">
    <citation type="journal article" date="2016" name="BMC Genomics">
        <title>Combined genomic and structural analyses of a cultured magnetotactic bacterium reveals its niche adaptation to a dynamic environment.</title>
        <authorList>
            <person name="Araujo A.C."/>
            <person name="Morillo V."/>
            <person name="Cypriano J."/>
            <person name="Teixeira L.C."/>
            <person name="Leao P."/>
            <person name="Lyra S."/>
            <person name="Almeida L.G."/>
            <person name="Bazylinski D.A."/>
            <person name="Vasconcellos A.T."/>
            <person name="Abreu F."/>
            <person name="Lins U."/>
        </authorList>
    </citation>
    <scope>NUCLEOTIDE SEQUENCE [LARGE SCALE GENOMIC DNA]</scope>
    <source>
        <strain evidence="15 16">IT-1</strain>
    </source>
</reference>
<feature type="domain" description="PAC" evidence="14">
    <location>
        <begin position="442"/>
        <end position="496"/>
    </location>
</feature>
<dbReference type="Pfam" id="PF00512">
    <property type="entry name" value="HisKA"/>
    <property type="match status" value="1"/>
</dbReference>
<evidence type="ECO:0000256" key="11">
    <source>
        <dbReference type="PROSITE-ProRule" id="PRU00169"/>
    </source>
</evidence>
<dbReference type="CDD" id="cd17546">
    <property type="entry name" value="REC_hyHK_CKI1_RcsC-like"/>
    <property type="match status" value="1"/>
</dbReference>
<dbReference type="InterPro" id="IPR029150">
    <property type="entry name" value="dCache_3"/>
</dbReference>
<dbReference type="Gene3D" id="1.10.287.130">
    <property type="match status" value="1"/>
</dbReference>
<feature type="domain" description="Response regulatory" evidence="13">
    <location>
        <begin position="756"/>
        <end position="875"/>
    </location>
</feature>
<dbReference type="SUPFAM" id="SSF55874">
    <property type="entry name" value="ATPase domain of HSP90 chaperone/DNA topoisomerase II/histidine kinase"/>
    <property type="match status" value="1"/>
</dbReference>
<dbReference type="Pfam" id="PF08448">
    <property type="entry name" value="PAS_4"/>
    <property type="match status" value="1"/>
</dbReference>
<dbReference type="InterPro" id="IPR004358">
    <property type="entry name" value="Sig_transdc_His_kin-like_C"/>
</dbReference>
<dbReference type="InterPro" id="IPR035965">
    <property type="entry name" value="PAS-like_dom_sf"/>
</dbReference>
<keyword evidence="4" id="KW-0808">Transferase</keyword>
<dbReference type="InterPro" id="IPR011006">
    <property type="entry name" value="CheY-like_superfamily"/>
</dbReference>
<dbReference type="PANTHER" id="PTHR45339">
    <property type="entry name" value="HYBRID SIGNAL TRANSDUCTION HISTIDINE KINASE J"/>
    <property type="match status" value="1"/>
</dbReference>
<dbReference type="InterPro" id="IPR036890">
    <property type="entry name" value="HATPase_C_sf"/>
</dbReference>
<evidence type="ECO:0000256" key="10">
    <source>
        <dbReference type="ARBA" id="ARBA00068150"/>
    </source>
</evidence>
<evidence type="ECO:0000256" key="5">
    <source>
        <dbReference type="ARBA" id="ARBA00022741"/>
    </source>
</evidence>
<feature type="modified residue" description="4-aspartylphosphate" evidence="11">
    <location>
        <position position="805"/>
    </location>
</feature>
<dbReference type="PROSITE" id="PS50109">
    <property type="entry name" value="HIS_KIN"/>
    <property type="match status" value="1"/>
</dbReference>
<dbReference type="Proteomes" id="UP000194003">
    <property type="component" value="Unassembled WGS sequence"/>
</dbReference>
<dbReference type="GO" id="GO:0005524">
    <property type="term" value="F:ATP binding"/>
    <property type="evidence" value="ECO:0007669"/>
    <property type="project" value="UniProtKB-KW"/>
</dbReference>
<dbReference type="InterPro" id="IPR003594">
    <property type="entry name" value="HATPase_dom"/>
</dbReference>
<dbReference type="Gene3D" id="3.30.450.20">
    <property type="entry name" value="PAS domain"/>
    <property type="match status" value="1"/>
</dbReference>
<dbReference type="Pfam" id="PF14827">
    <property type="entry name" value="dCache_3"/>
    <property type="match status" value="1"/>
</dbReference>
<dbReference type="PROSITE" id="PS50113">
    <property type="entry name" value="PAC"/>
    <property type="match status" value="1"/>
</dbReference>
<comment type="catalytic activity">
    <reaction evidence="1">
        <text>ATP + protein L-histidine = ADP + protein N-phospho-L-histidine.</text>
        <dbReference type="EC" id="2.7.13.3"/>
    </reaction>
</comment>
<dbReference type="InterPro" id="IPR001789">
    <property type="entry name" value="Sig_transdc_resp-reg_receiver"/>
</dbReference>
<evidence type="ECO:0000256" key="9">
    <source>
        <dbReference type="ARBA" id="ARBA00064003"/>
    </source>
</evidence>
<dbReference type="SMART" id="SM00086">
    <property type="entry name" value="PAC"/>
    <property type="match status" value="1"/>
</dbReference>
<dbReference type="InterPro" id="IPR005467">
    <property type="entry name" value="His_kinase_dom"/>
</dbReference>
<dbReference type="FunFam" id="1.10.287.130:FF:000002">
    <property type="entry name" value="Two-component osmosensing histidine kinase"/>
    <property type="match status" value="1"/>
</dbReference>
<dbReference type="SMART" id="SM00448">
    <property type="entry name" value="REC"/>
    <property type="match status" value="1"/>
</dbReference>
<dbReference type="InterPro" id="IPR000700">
    <property type="entry name" value="PAS-assoc_C"/>
</dbReference>
<dbReference type="CDD" id="cd16922">
    <property type="entry name" value="HATPase_EvgS-ArcB-TorS-like"/>
    <property type="match status" value="1"/>
</dbReference>
<dbReference type="CDD" id="cd00082">
    <property type="entry name" value="HisKA"/>
    <property type="match status" value="1"/>
</dbReference>
<comment type="caution">
    <text evidence="15">The sequence shown here is derived from an EMBL/GenBank/DDBJ whole genome shotgun (WGS) entry which is preliminary data.</text>
</comment>
<dbReference type="Gene3D" id="3.40.50.2300">
    <property type="match status" value="1"/>
</dbReference>
<dbReference type="Pfam" id="PF00072">
    <property type="entry name" value="Response_reg"/>
    <property type="match status" value="1"/>
</dbReference>
<dbReference type="STRING" id="1434232.MAIT1_04757"/>
<evidence type="ECO:0000259" key="12">
    <source>
        <dbReference type="PROSITE" id="PS50109"/>
    </source>
</evidence>
<name>A0A1Y2K6X7_9PROT</name>
<evidence type="ECO:0000256" key="8">
    <source>
        <dbReference type="ARBA" id="ARBA00023012"/>
    </source>
</evidence>
<evidence type="ECO:0000313" key="15">
    <source>
        <dbReference type="EMBL" id="OSM05949.1"/>
    </source>
</evidence>
<dbReference type="InterPro" id="IPR001610">
    <property type="entry name" value="PAC"/>
</dbReference>
<evidence type="ECO:0000256" key="6">
    <source>
        <dbReference type="ARBA" id="ARBA00022777"/>
    </source>
</evidence>
<dbReference type="PANTHER" id="PTHR45339:SF1">
    <property type="entry name" value="HYBRID SIGNAL TRANSDUCTION HISTIDINE KINASE J"/>
    <property type="match status" value="1"/>
</dbReference>
<keyword evidence="7" id="KW-0067">ATP-binding</keyword>
<organism evidence="15 16">
    <name type="scientific">Magnetofaba australis IT-1</name>
    <dbReference type="NCBI Taxonomy" id="1434232"/>
    <lineage>
        <taxon>Bacteria</taxon>
        <taxon>Pseudomonadati</taxon>
        <taxon>Pseudomonadota</taxon>
        <taxon>Magnetococcia</taxon>
        <taxon>Magnetococcales</taxon>
        <taxon>Magnetococcaceae</taxon>
        <taxon>Magnetofaba</taxon>
    </lineage>
</organism>
<dbReference type="InterPro" id="IPR013656">
    <property type="entry name" value="PAS_4"/>
</dbReference>
<dbReference type="SUPFAM" id="SSF52172">
    <property type="entry name" value="CheY-like"/>
    <property type="match status" value="1"/>
</dbReference>
<proteinExistence type="predicted"/>
<dbReference type="SMART" id="SM00388">
    <property type="entry name" value="HisKA"/>
    <property type="match status" value="1"/>
</dbReference>
<evidence type="ECO:0000259" key="13">
    <source>
        <dbReference type="PROSITE" id="PS50110"/>
    </source>
</evidence>
<dbReference type="PRINTS" id="PR00344">
    <property type="entry name" value="BCTRLSENSOR"/>
</dbReference>
<gene>
    <name evidence="15" type="primary">luxQ</name>
    <name evidence="15" type="ORF">MAIT1_04757</name>
</gene>
<accession>A0A1Y2K6X7</accession>
<sequence length="883" mass="98681">MSLALLVSDLVFVVANYSAANDALLESFTKRGREQKAAFYLLLDSTLGNMQQMATFISLDPKIQQLFLAGKRAVEAEGGGPGGKEAARIRQILLQTVESRWKQMANQYDVRQLHFHLGPASLSFLRVHQPDKFGDRMDGLRFIIEDSYRDQSALKGFETGRIYSGLRGVVPMYAFDPDSNKRIHVGTLEVGSSFDSMFAIMDRQLGSGVSALLKVKHVNNTMWKEFVSRQFKFTQNGCNCKVEATSRPVRSVLQATMPFLEGGRFSEEHTHWVEHDGHNYSVTHFPLLDYVAERDKTNQSVGAIMLWTNVDEGVQAYRAAIRNNLIIALVGLITLELLIWWAIRLISSRLQGEIDQRTQELSEEVAEREYQQLFLKTVINAVQDPIMVIGADYRVQLMNHAAQHTTAEGDDLFCYVHSHHQNTPCNGDHHPCPLIRVLESGRTTKVVHIHYNPEGEERLIELTAAPMHDRHGQMVGIVESQRDITDHARAERDLVIAKEAAERANQAKSDFLANMSHEIRTPMNVILGMGELLLEEEGNKQKRHYLKVVQSAGEALLTIINDILDLSRIEAGKMDIASEPVKVPELLGDVVSIFSLQAKKNGLTLQAHTERGVPEWTLSDRVRLKQVLINLVSNAMKFTDQGSVTLSVEPVGEGVYRFAVTDTGIGIPPEKQALIFSSFIQADSSVTRRFGGTGLGLAICKAILEHMEGRIGVESEEGQGSRFYFDLPLMDTKSPHPTEMASQLVGQESHAPTPLTLLVAEDSEDNITLLKAYLKKSPHRITFARNGMQAVEAFKREPFDLVLMDVQMPEMDGYAATRAIRAWEREEGRTPTLIYALSAHVLAEAHERSMQAGCDGHLSKPIKKKTLLGFLELFPVNKNVSVE</sequence>
<keyword evidence="3 11" id="KW-0597">Phosphoprotein</keyword>
<keyword evidence="8" id="KW-0902">Two-component regulatory system</keyword>
<feature type="domain" description="Histidine kinase" evidence="12">
    <location>
        <begin position="514"/>
        <end position="731"/>
    </location>
</feature>
<keyword evidence="6 15" id="KW-0418">Kinase</keyword>
<dbReference type="PROSITE" id="PS50110">
    <property type="entry name" value="RESPONSE_REGULATORY"/>
    <property type="match status" value="1"/>
</dbReference>
<dbReference type="Pfam" id="PF02518">
    <property type="entry name" value="HATPase_c"/>
    <property type="match status" value="1"/>
</dbReference>
<keyword evidence="16" id="KW-1185">Reference proteome</keyword>
<protein>
    <recommendedName>
        <fullName evidence="10">Sensory/regulatory protein RpfC</fullName>
        <ecNumber evidence="2">2.7.13.3</ecNumber>
    </recommendedName>
</protein>
<dbReference type="InterPro" id="IPR036097">
    <property type="entry name" value="HisK_dim/P_sf"/>
</dbReference>
<evidence type="ECO:0000313" key="16">
    <source>
        <dbReference type="Proteomes" id="UP000194003"/>
    </source>
</evidence>
<dbReference type="FunFam" id="3.30.565.10:FF:000010">
    <property type="entry name" value="Sensor histidine kinase RcsC"/>
    <property type="match status" value="1"/>
</dbReference>
<keyword evidence="5" id="KW-0547">Nucleotide-binding</keyword>
<evidence type="ECO:0000256" key="3">
    <source>
        <dbReference type="ARBA" id="ARBA00022553"/>
    </source>
</evidence>
<dbReference type="Gene3D" id="3.30.565.10">
    <property type="entry name" value="Histidine kinase-like ATPase, C-terminal domain"/>
    <property type="match status" value="1"/>
</dbReference>